<dbReference type="Pfam" id="PF08002">
    <property type="entry name" value="DUF1697"/>
    <property type="match status" value="1"/>
</dbReference>
<dbReference type="EMBL" id="JBHUMD010000026">
    <property type="protein sequence ID" value="MFD2602720.1"/>
    <property type="molecule type" value="Genomic_DNA"/>
</dbReference>
<evidence type="ECO:0000313" key="2">
    <source>
        <dbReference type="Proteomes" id="UP001597480"/>
    </source>
</evidence>
<dbReference type="PANTHER" id="PTHR36439">
    <property type="entry name" value="BLL4334 PROTEIN"/>
    <property type="match status" value="1"/>
</dbReference>
<comment type="caution">
    <text evidence="1">The sequence shown here is derived from an EMBL/GenBank/DDBJ whole genome shotgun (WGS) entry which is preliminary data.</text>
</comment>
<dbReference type="RefSeq" id="WP_379821151.1">
    <property type="nucleotide sequence ID" value="NZ_JBHUMD010000026.1"/>
</dbReference>
<name>A0ABW5NV21_9FLAO</name>
<sequence>MNRYLALLRGINVSGKNIIRMESLRTLMENNGFRSVKTYIQSGNVVFESDEKSKDKLKNNLSGLIKDEYGFDITVFIINKNELETSIDSNPFTEWREEEPSGFKKLYVTFLSDIPTSENIEKLLQAPIGNDLIEIVDNILYFKLESKASDSKLSNNLIETKLKLKATTRNWNTTLKLLSMME</sequence>
<reference evidence="2" key="1">
    <citation type="journal article" date="2019" name="Int. J. Syst. Evol. Microbiol.">
        <title>The Global Catalogue of Microorganisms (GCM) 10K type strain sequencing project: providing services to taxonomists for standard genome sequencing and annotation.</title>
        <authorList>
            <consortium name="The Broad Institute Genomics Platform"/>
            <consortium name="The Broad Institute Genome Sequencing Center for Infectious Disease"/>
            <person name="Wu L."/>
            <person name="Ma J."/>
        </authorList>
    </citation>
    <scope>NUCLEOTIDE SEQUENCE [LARGE SCALE GENOMIC DNA]</scope>
    <source>
        <strain evidence="2">KCTC 42107</strain>
    </source>
</reference>
<keyword evidence="2" id="KW-1185">Reference proteome</keyword>
<dbReference type="SUPFAM" id="SSF160379">
    <property type="entry name" value="SP0830-like"/>
    <property type="match status" value="1"/>
</dbReference>
<evidence type="ECO:0000313" key="1">
    <source>
        <dbReference type="EMBL" id="MFD2602720.1"/>
    </source>
</evidence>
<dbReference type="InterPro" id="IPR012545">
    <property type="entry name" value="DUF1697"/>
</dbReference>
<dbReference type="Gene3D" id="3.30.70.1280">
    <property type="entry name" value="SP0830-like domains"/>
    <property type="match status" value="1"/>
</dbReference>
<dbReference type="PANTHER" id="PTHR36439:SF1">
    <property type="entry name" value="DUF1697 DOMAIN-CONTAINING PROTEIN"/>
    <property type="match status" value="1"/>
</dbReference>
<protein>
    <submittedName>
        <fullName evidence="1">DUF1697 domain-containing protein</fullName>
    </submittedName>
</protein>
<accession>A0ABW5NV21</accession>
<proteinExistence type="predicted"/>
<gene>
    <name evidence="1" type="ORF">ACFSR3_11685</name>
</gene>
<organism evidence="1 2">
    <name type="scientific">Flavobacterium suzhouense</name>
    <dbReference type="NCBI Taxonomy" id="1529638"/>
    <lineage>
        <taxon>Bacteria</taxon>
        <taxon>Pseudomonadati</taxon>
        <taxon>Bacteroidota</taxon>
        <taxon>Flavobacteriia</taxon>
        <taxon>Flavobacteriales</taxon>
        <taxon>Flavobacteriaceae</taxon>
        <taxon>Flavobacterium</taxon>
    </lineage>
</organism>
<dbReference type="Proteomes" id="UP001597480">
    <property type="component" value="Unassembled WGS sequence"/>
</dbReference>
<dbReference type="PIRSF" id="PIRSF008502">
    <property type="entry name" value="UCP008502"/>
    <property type="match status" value="1"/>
</dbReference>
<dbReference type="Gene3D" id="3.30.70.1260">
    <property type="entry name" value="bacterial protein sp0830 like"/>
    <property type="match status" value="1"/>
</dbReference>